<feature type="region of interest" description="Disordered" evidence="1">
    <location>
        <begin position="160"/>
        <end position="190"/>
    </location>
</feature>
<name>A0AAU9TFL4_EUPED</name>
<keyword evidence="3" id="KW-1185">Reference proteome</keyword>
<organism evidence="2 3">
    <name type="scientific">Euphydryas editha</name>
    <name type="common">Edith's checkerspot</name>
    <dbReference type="NCBI Taxonomy" id="104508"/>
    <lineage>
        <taxon>Eukaryota</taxon>
        <taxon>Metazoa</taxon>
        <taxon>Ecdysozoa</taxon>
        <taxon>Arthropoda</taxon>
        <taxon>Hexapoda</taxon>
        <taxon>Insecta</taxon>
        <taxon>Pterygota</taxon>
        <taxon>Neoptera</taxon>
        <taxon>Endopterygota</taxon>
        <taxon>Lepidoptera</taxon>
        <taxon>Glossata</taxon>
        <taxon>Ditrysia</taxon>
        <taxon>Papilionoidea</taxon>
        <taxon>Nymphalidae</taxon>
        <taxon>Nymphalinae</taxon>
        <taxon>Euphydryas</taxon>
    </lineage>
</organism>
<gene>
    <name evidence="2" type="ORF">EEDITHA_LOCUS2094</name>
</gene>
<dbReference type="Proteomes" id="UP001153954">
    <property type="component" value="Unassembled WGS sequence"/>
</dbReference>
<reference evidence="2" key="1">
    <citation type="submission" date="2022-03" db="EMBL/GenBank/DDBJ databases">
        <authorList>
            <person name="Tunstrom K."/>
        </authorList>
    </citation>
    <scope>NUCLEOTIDE SEQUENCE</scope>
</reference>
<dbReference type="AlphaFoldDB" id="A0AAU9TFL4"/>
<protein>
    <recommendedName>
        <fullName evidence="4">Transposase IS200-like domain-containing protein</fullName>
    </recommendedName>
</protein>
<evidence type="ECO:0008006" key="4">
    <source>
        <dbReference type="Google" id="ProtNLM"/>
    </source>
</evidence>
<proteinExistence type="predicted"/>
<evidence type="ECO:0000313" key="2">
    <source>
        <dbReference type="EMBL" id="CAH2085646.1"/>
    </source>
</evidence>
<accession>A0AAU9TFL4</accession>
<feature type="compositionally biased region" description="Basic and acidic residues" evidence="1">
    <location>
        <begin position="160"/>
        <end position="176"/>
    </location>
</feature>
<comment type="caution">
    <text evidence="2">The sequence shown here is derived from an EMBL/GenBank/DDBJ whole genome shotgun (WGS) entry which is preliminary data.</text>
</comment>
<evidence type="ECO:0000313" key="3">
    <source>
        <dbReference type="Proteomes" id="UP001153954"/>
    </source>
</evidence>
<evidence type="ECO:0000256" key="1">
    <source>
        <dbReference type="SAM" id="MobiDB-lite"/>
    </source>
</evidence>
<sequence>MYIIVSRKSQRKRETARFIKQKQVGGFSHWGFTLVKSDAHIHITILPAFSQEVFKVIKPIYEQLSRDELLNRCLEGYTDETATKVSTQRSEDWHQKRIRARKKLLHIATDIAVCCLNDGLTSILKIMKALRMDISVQSYNFCLETDGKRIEHPERTLTDAAKQVRSDIKSSKKASEEEFSNDEEQIRLWS</sequence>
<dbReference type="EMBL" id="CAKOGL010000004">
    <property type="protein sequence ID" value="CAH2085646.1"/>
    <property type="molecule type" value="Genomic_DNA"/>
</dbReference>